<evidence type="ECO:0000313" key="1">
    <source>
        <dbReference type="EMBL" id="MBB3984974.1"/>
    </source>
</evidence>
<sequence>MLDLPRIATAMNASPDPRVLLTLGAEGVSLALWQRGLPDGLAAWLDGLPLEQLPRMRRTLPSAKVADAVRAACREAGATECADALAEEVATIARQATMALAAPMLEVRLSVSAGQPCPKWHVDAVPGRVLCTLRGPGTEFGPMDANGGAQSVHHMARGSVGAFRGALWPGRDLAGIVHRSPPATDGAPRLLLVIDPVDDLGAC</sequence>
<reference evidence="1 2" key="1">
    <citation type="submission" date="2020-08" db="EMBL/GenBank/DDBJ databases">
        <title>Genomic Encyclopedia of Type Strains, Phase IV (KMG-IV): sequencing the most valuable type-strain genomes for metagenomic binning, comparative biology and taxonomic classification.</title>
        <authorList>
            <person name="Goeker M."/>
        </authorList>
    </citation>
    <scope>NUCLEOTIDE SEQUENCE [LARGE SCALE GENOMIC DNA]</scope>
    <source>
        <strain evidence="1 2">DSM 102235</strain>
    </source>
</reference>
<dbReference type="AlphaFoldDB" id="A0A7W6DTJ3"/>
<dbReference type="RefSeq" id="WP_183964152.1">
    <property type="nucleotide sequence ID" value="NZ_BAABBZ010000059.1"/>
</dbReference>
<protein>
    <recommendedName>
        <fullName evidence="3">DUF1826 domain-containing protein</fullName>
    </recommendedName>
</protein>
<gene>
    <name evidence="1" type="ORF">GGQ68_001303</name>
</gene>
<dbReference type="EMBL" id="JACIEJ010000003">
    <property type="protein sequence ID" value="MBB3984974.1"/>
    <property type="molecule type" value="Genomic_DNA"/>
</dbReference>
<proteinExistence type="predicted"/>
<comment type="caution">
    <text evidence="1">The sequence shown here is derived from an EMBL/GenBank/DDBJ whole genome shotgun (WGS) entry which is preliminary data.</text>
</comment>
<keyword evidence="2" id="KW-1185">Reference proteome</keyword>
<accession>A0A7W6DTJ3</accession>
<dbReference type="Proteomes" id="UP000541426">
    <property type="component" value="Unassembled WGS sequence"/>
</dbReference>
<dbReference type="InterPro" id="IPR014955">
    <property type="entry name" value="DUF1826"/>
</dbReference>
<evidence type="ECO:0008006" key="3">
    <source>
        <dbReference type="Google" id="ProtNLM"/>
    </source>
</evidence>
<organism evidence="1 2">
    <name type="scientific">Sagittula marina</name>
    <dbReference type="NCBI Taxonomy" id="943940"/>
    <lineage>
        <taxon>Bacteria</taxon>
        <taxon>Pseudomonadati</taxon>
        <taxon>Pseudomonadota</taxon>
        <taxon>Alphaproteobacteria</taxon>
        <taxon>Rhodobacterales</taxon>
        <taxon>Roseobacteraceae</taxon>
        <taxon>Sagittula</taxon>
    </lineage>
</organism>
<evidence type="ECO:0000313" key="2">
    <source>
        <dbReference type="Proteomes" id="UP000541426"/>
    </source>
</evidence>
<dbReference type="Pfam" id="PF08856">
    <property type="entry name" value="DUF1826"/>
    <property type="match status" value="1"/>
</dbReference>
<name>A0A7W6DTJ3_9RHOB</name>